<protein>
    <submittedName>
        <fullName evidence="1">Uncharacterized protein</fullName>
    </submittedName>
</protein>
<evidence type="ECO:0000313" key="1">
    <source>
        <dbReference type="EMBL" id="TFK70898.1"/>
    </source>
</evidence>
<evidence type="ECO:0000313" key="2">
    <source>
        <dbReference type="Proteomes" id="UP000308600"/>
    </source>
</evidence>
<name>A0ACD3AY30_9AGAR</name>
<accession>A0ACD3AY30</accession>
<feature type="non-terminal residue" evidence="1">
    <location>
        <position position="1"/>
    </location>
</feature>
<dbReference type="Proteomes" id="UP000308600">
    <property type="component" value="Unassembled WGS sequence"/>
</dbReference>
<dbReference type="EMBL" id="ML208306">
    <property type="protein sequence ID" value="TFK70898.1"/>
    <property type="molecule type" value="Genomic_DNA"/>
</dbReference>
<reference evidence="1 2" key="1">
    <citation type="journal article" date="2019" name="Nat. Ecol. Evol.">
        <title>Megaphylogeny resolves global patterns of mushroom evolution.</title>
        <authorList>
            <person name="Varga T."/>
            <person name="Krizsan K."/>
            <person name="Foldi C."/>
            <person name="Dima B."/>
            <person name="Sanchez-Garcia M."/>
            <person name="Sanchez-Ramirez S."/>
            <person name="Szollosi G.J."/>
            <person name="Szarkandi J.G."/>
            <person name="Papp V."/>
            <person name="Albert L."/>
            <person name="Andreopoulos W."/>
            <person name="Angelini C."/>
            <person name="Antonin V."/>
            <person name="Barry K.W."/>
            <person name="Bougher N.L."/>
            <person name="Buchanan P."/>
            <person name="Buyck B."/>
            <person name="Bense V."/>
            <person name="Catcheside P."/>
            <person name="Chovatia M."/>
            <person name="Cooper J."/>
            <person name="Damon W."/>
            <person name="Desjardin D."/>
            <person name="Finy P."/>
            <person name="Geml J."/>
            <person name="Haridas S."/>
            <person name="Hughes K."/>
            <person name="Justo A."/>
            <person name="Karasinski D."/>
            <person name="Kautmanova I."/>
            <person name="Kiss B."/>
            <person name="Kocsube S."/>
            <person name="Kotiranta H."/>
            <person name="LaButti K.M."/>
            <person name="Lechner B.E."/>
            <person name="Liimatainen K."/>
            <person name="Lipzen A."/>
            <person name="Lukacs Z."/>
            <person name="Mihaltcheva S."/>
            <person name="Morgado L.N."/>
            <person name="Niskanen T."/>
            <person name="Noordeloos M.E."/>
            <person name="Ohm R.A."/>
            <person name="Ortiz-Santana B."/>
            <person name="Ovrebo C."/>
            <person name="Racz N."/>
            <person name="Riley R."/>
            <person name="Savchenko A."/>
            <person name="Shiryaev A."/>
            <person name="Soop K."/>
            <person name="Spirin V."/>
            <person name="Szebenyi C."/>
            <person name="Tomsovsky M."/>
            <person name="Tulloss R.E."/>
            <person name="Uehling J."/>
            <person name="Grigoriev I.V."/>
            <person name="Vagvolgyi C."/>
            <person name="Papp T."/>
            <person name="Martin F.M."/>
            <person name="Miettinen O."/>
            <person name="Hibbett D.S."/>
            <person name="Nagy L.G."/>
        </authorList>
    </citation>
    <scope>NUCLEOTIDE SEQUENCE [LARGE SCALE GENOMIC DNA]</scope>
    <source>
        <strain evidence="1 2">NL-1719</strain>
    </source>
</reference>
<organism evidence="1 2">
    <name type="scientific">Pluteus cervinus</name>
    <dbReference type="NCBI Taxonomy" id="181527"/>
    <lineage>
        <taxon>Eukaryota</taxon>
        <taxon>Fungi</taxon>
        <taxon>Dikarya</taxon>
        <taxon>Basidiomycota</taxon>
        <taxon>Agaricomycotina</taxon>
        <taxon>Agaricomycetes</taxon>
        <taxon>Agaricomycetidae</taxon>
        <taxon>Agaricales</taxon>
        <taxon>Pluteineae</taxon>
        <taxon>Pluteaceae</taxon>
        <taxon>Pluteus</taxon>
    </lineage>
</organism>
<gene>
    <name evidence="1" type="ORF">BDN72DRAFT_958514</name>
</gene>
<keyword evidence="2" id="KW-1185">Reference proteome</keyword>
<proteinExistence type="predicted"/>
<sequence>MIGPRLPPEVERLIFELALQSYIQDATNLFLVAHRVREWLTPKAFEVVLICDEEDFPTPFTMDKLKKYGRYVHYMCIAEHSLPGPNNSGYPDGIVSFCLSFCPNVISLAAWWGGLNARLDPSLLSKLPLTTMSIDPERLFAELTPPSVPPLSDFPQSPTHTPEQIPPEPLFSGIAHLEILNEDTSIFGHPNQKLVLILHFPNLTHIALPRWRGAKATNLLFFLENCQNLKALILWSSGSVGLDSEGAEMVPMEVRHDERLVVMRCSRVEDWKKGARGTGYDMWSFADMVLNQRRLGPGWRRTGQAREWASQGSIRVSSSEQSIDVVVSRLVAQ</sequence>